<proteinExistence type="inferred from homology"/>
<dbReference type="InterPro" id="IPR007267">
    <property type="entry name" value="GtrA_DPMS_TM"/>
</dbReference>
<evidence type="ECO:0000259" key="7">
    <source>
        <dbReference type="Pfam" id="PF04138"/>
    </source>
</evidence>
<dbReference type="Pfam" id="PF04138">
    <property type="entry name" value="GtrA_DPMS_TM"/>
    <property type="match status" value="1"/>
</dbReference>
<evidence type="ECO:0000313" key="8">
    <source>
        <dbReference type="EMBL" id="HIW85550.1"/>
    </source>
</evidence>
<reference evidence="8" key="2">
    <citation type="submission" date="2021-04" db="EMBL/GenBank/DDBJ databases">
        <authorList>
            <person name="Gilroy R."/>
        </authorList>
    </citation>
    <scope>NUCLEOTIDE SEQUENCE</scope>
    <source>
        <strain evidence="8">421</strain>
    </source>
</reference>
<dbReference type="EMBL" id="DXGE01000015">
    <property type="protein sequence ID" value="HIW85550.1"/>
    <property type="molecule type" value="Genomic_DNA"/>
</dbReference>
<accession>A0A9D1RDN0</accession>
<evidence type="ECO:0000313" key="9">
    <source>
        <dbReference type="Proteomes" id="UP000824205"/>
    </source>
</evidence>
<feature type="domain" description="GtrA/DPMS transmembrane" evidence="7">
    <location>
        <begin position="17"/>
        <end position="148"/>
    </location>
</feature>
<keyword evidence="5 6" id="KW-0472">Membrane</keyword>
<name>A0A9D1RDN0_9FIRM</name>
<feature type="transmembrane region" description="Helical" evidence="6">
    <location>
        <begin position="99"/>
        <end position="119"/>
    </location>
</feature>
<organism evidence="8 9">
    <name type="scientific">Candidatus Eubacterium faecipullorum</name>
    <dbReference type="NCBI Taxonomy" id="2838571"/>
    <lineage>
        <taxon>Bacteria</taxon>
        <taxon>Bacillati</taxon>
        <taxon>Bacillota</taxon>
        <taxon>Clostridia</taxon>
        <taxon>Eubacteriales</taxon>
        <taxon>Eubacteriaceae</taxon>
        <taxon>Eubacterium</taxon>
    </lineage>
</organism>
<feature type="transmembrane region" description="Helical" evidence="6">
    <location>
        <begin position="42"/>
        <end position="61"/>
    </location>
</feature>
<dbReference type="PANTHER" id="PTHR38459:SF5">
    <property type="entry name" value="CELL WALL TEICHOIC ACID GLYCOSYLATION PROTEIN GTCA"/>
    <property type="match status" value="1"/>
</dbReference>
<evidence type="ECO:0000256" key="3">
    <source>
        <dbReference type="ARBA" id="ARBA00022692"/>
    </source>
</evidence>
<dbReference type="AlphaFoldDB" id="A0A9D1RDN0"/>
<feature type="transmembrane region" description="Helical" evidence="6">
    <location>
        <begin position="125"/>
        <end position="147"/>
    </location>
</feature>
<evidence type="ECO:0000256" key="2">
    <source>
        <dbReference type="ARBA" id="ARBA00009399"/>
    </source>
</evidence>
<comment type="subcellular location">
    <subcellularLocation>
        <location evidence="1">Membrane</location>
        <topology evidence="1">Multi-pass membrane protein</topology>
    </subcellularLocation>
</comment>
<dbReference type="GO" id="GO:0000271">
    <property type="term" value="P:polysaccharide biosynthetic process"/>
    <property type="evidence" value="ECO:0007669"/>
    <property type="project" value="InterPro"/>
</dbReference>
<evidence type="ECO:0000256" key="1">
    <source>
        <dbReference type="ARBA" id="ARBA00004141"/>
    </source>
</evidence>
<dbReference type="Proteomes" id="UP000824205">
    <property type="component" value="Unassembled WGS sequence"/>
</dbReference>
<comment type="similarity">
    <text evidence="2">Belongs to the GtrA family.</text>
</comment>
<evidence type="ECO:0000256" key="4">
    <source>
        <dbReference type="ARBA" id="ARBA00022989"/>
    </source>
</evidence>
<keyword evidence="3 6" id="KW-0812">Transmembrane</keyword>
<comment type="caution">
    <text evidence="8">The sequence shown here is derived from an EMBL/GenBank/DDBJ whole genome shotgun (WGS) entry which is preliminary data.</text>
</comment>
<keyword evidence="4 6" id="KW-1133">Transmembrane helix</keyword>
<protein>
    <submittedName>
        <fullName evidence="8">GtrA family protein</fullName>
    </submittedName>
</protein>
<reference evidence="8" key="1">
    <citation type="journal article" date="2021" name="PeerJ">
        <title>Extensive microbial diversity within the chicken gut microbiome revealed by metagenomics and culture.</title>
        <authorList>
            <person name="Gilroy R."/>
            <person name="Ravi A."/>
            <person name="Getino M."/>
            <person name="Pursley I."/>
            <person name="Horton D.L."/>
            <person name="Alikhan N.F."/>
            <person name="Baker D."/>
            <person name="Gharbi K."/>
            <person name="Hall N."/>
            <person name="Watson M."/>
            <person name="Adriaenssens E.M."/>
            <person name="Foster-Nyarko E."/>
            <person name="Jarju S."/>
            <person name="Secka A."/>
            <person name="Antonio M."/>
            <person name="Oren A."/>
            <person name="Chaudhuri R.R."/>
            <person name="La Ragione R."/>
            <person name="Hildebrand F."/>
            <person name="Pallen M.J."/>
        </authorList>
    </citation>
    <scope>NUCLEOTIDE SEQUENCE</scope>
    <source>
        <strain evidence="8">421</strain>
    </source>
</reference>
<gene>
    <name evidence="8" type="ORF">IAA48_03555</name>
</gene>
<evidence type="ECO:0000256" key="5">
    <source>
        <dbReference type="ARBA" id="ARBA00023136"/>
    </source>
</evidence>
<feature type="transmembrane region" description="Helical" evidence="6">
    <location>
        <begin position="14"/>
        <end position="35"/>
    </location>
</feature>
<dbReference type="PANTHER" id="PTHR38459">
    <property type="entry name" value="PROPHAGE BACTOPRENOL-LINKED GLUCOSE TRANSLOCASE HOMOLOG"/>
    <property type="match status" value="1"/>
</dbReference>
<sequence length="165" mass="18739">MNKIKALFIKYKELITYVIFGVLTTLVNFVCFWVLNKIFGDHVYLLNNAIAWVVSVVFAYVTNKLWVFESKSWNIKIVAREVVSFFAARLFSFGVEEGGLWLLVDVLSMGGISFMLLGFEITGQLIAKVILAVIVVILNYFFSKFLIFTKKKKKPSDDGADAEKS</sequence>
<dbReference type="GO" id="GO:0005886">
    <property type="term" value="C:plasma membrane"/>
    <property type="evidence" value="ECO:0007669"/>
    <property type="project" value="TreeGrafter"/>
</dbReference>
<evidence type="ECO:0000256" key="6">
    <source>
        <dbReference type="SAM" id="Phobius"/>
    </source>
</evidence>
<dbReference type="InterPro" id="IPR051401">
    <property type="entry name" value="GtrA_CellWall_Glycosyl"/>
</dbReference>